<reference evidence="2 5" key="1">
    <citation type="submission" date="2019-03" db="EMBL/GenBank/DDBJ databases">
        <title>Long-read sequencing reveals hyperdense prophage content in a complex bacterial symbiont genome.</title>
        <authorList>
            <person name="Frost C.L."/>
            <person name="Siozios S."/>
            <person name="Nadal-Jimenez P."/>
            <person name="Brockhurst M.A."/>
            <person name="King K.C."/>
            <person name="Darby A.C."/>
            <person name="Hurst G.D.D."/>
        </authorList>
    </citation>
    <scope>NUCLEOTIDE SEQUENCE [LARGE SCALE GENOMIC DNA]</scope>
    <source>
        <strain evidence="2 5">FIN</strain>
    </source>
</reference>
<dbReference type="AlphaFoldDB" id="A0A4P7KS83"/>
<dbReference type="RefSeq" id="WP_135677443.1">
    <property type="nucleotide sequence ID" value="NZ_CP038613.1"/>
</dbReference>
<evidence type="ECO:0000313" key="6">
    <source>
        <dbReference type="Proteomes" id="UP001177592"/>
    </source>
</evidence>
<dbReference type="GO" id="GO:0005524">
    <property type="term" value="F:ATP binding"/>
    <property type="evidence" value="ECO:0007669"/>
    <property type="project" value="UniProtKB-KW"/>
</dbReference>
<gene>
    <name evidence="1" type="ORF">ArsFIN_04810</name>
    <name evidence="2" type="ORF">ArsFIN_14830</name>
    <name evidence="3" type="ORF">QE258_01885</name>
    <name evidence="4" type="ORF">QE258_06775</name>
</gene>
<dbReference type="Proteomes" id="UP000295134">
    <property type="component" value="Chromosome"/>
</dbReference>
<organism evidence="2 5">
    <name type="scientific">Arsenophonus nasoniae</name>
    <name type="common">son-killer infecting Nasonia vitripennis</name>
    <dbReference type="NCBI Taxonomy" id="638"/>
    <lineage>
        <taxon>Bacteria</taxon>
        <taxon>Pseudomonadati</taxon>
        <taxon>Pseudomonadota</taxon>
        <taxon>Gammaproteobacteria</taxon>
        <taxon>Enterobacterales</taxon>
        <taxon>Morganellaceae</taxon>
        <taxon>Arsenophonus</taxon>
    </lineage>
</organism>
<dbReference type="EMBL" id="CP123523">
    <property type="protein sequence ID" value="WGM06153.1"/>
    <property type="molecule type" value="Genomic_DNA"/>
</dbReference>
<keyword evidence="3" id="KW-0547">Nucleotide-binding</keyword>
<evidence type="ECO:0000313" key="1">
    <source>
        <dbReference type="EMBL" id="QBY41949.1"/>
    </source>
</evidence>
<dbReference type="KEGG" id="ans:ArsFIN_14830"/>
<keyword evidence="6" id="KW-1185">Reference proteome</keyword>
<keyword evidence="3" id="KW-0067">ATP-binding</keyword>
<name>A0A4P7KS83_9GAMM</name>
<evidence type="ECO:0000313" key="3">
    <source>
        <dbReference type="EMBL" id="WGM06153.1"/>
    </source>
</evidence>
<protein>
    <submittedName>
        <fullName evidence="3">ATP-binding protein</fullName>
    </submittedName>
</protein>
<reference evidence="3" key="2">
    <citation type="submission" date="2023-04" db="EMBL/GenBank/DDBJ databases">
        <title>Genome dynamics across the evolutionary transition to endosymbiosis.</title>
        <authorList>
            <person name="Siozios S."/>
            <person name="Nadal-Jimenez P."/>
            <person name="Azagi T."/>
            <person name="Sprong H."/>
            <person name="Frost C.L."/>
            <person name="Parratt S.R."/>
            <person name="Taylor G."/>
            <person name="Brettell L."/>
            <person name="Lew K.C."/>
            <person name="Croft L."/>
            <person name="King K.C."/>
            <person name="Brockhurst M.A."/>
            <person name="Hypsa V."/>
            <person name="Novakova E."/>
            <person name="Darby A.C."/>
            <person name="Hurst G.D.D."/>
        </authorList>
    </citation>
    <scope>NUCLEOTIDE SEQUENCE</scope>
    <source>
        <strain evidence="3">ANv_CAN</strain>
    </source>
</reference>
<accession>A0A4P7KS83</accession>
<evidence type="ECO:0000313" key="2">
    <source>
        <dbReference type="EMBL" id="QBY42919.1"/>
    </source>
</evidence>
<dbReference type="KEGG" id="ans:ArsFIN_04810"/>
<dbReference type="GeneID" id="96876654"/>
<dbReference type="Proteomes" id="UP001177592">
    <property type="component" value="Chromosome"/>
</dbReference>
<sequence length="221" mass="24677">MGTATLILGESGTGKSTSLRNLDASKTLIVQCINKRLPFPTKQWKLRNSDNPDGNIYRTDQTDNIVAVLKKAPHEIIVIDDYQAVMVNELMAKCNERGYDKFTSIGKNAWDVFRAAGEGSEHRRVYILSHTQTDDFGSVRMKTVGKLVDSTLVPEGYFTIVLRTHVSNGSYSFSTQSNGSDCCKSPMGMFDSQLIENDLNKIDKVICNYYGITSQQEENKV</sequence>
<dbReference type="EMBL" id="CP038613">
    <property type="protein sequence ID" value="QBY41949.1"/>
    <property type="molecule type" value="Genomic_DNA"/>
</dbReference>
<proteinExistence type="predicted"/>
<evidence type="ECO:0000313" key="4">
    <source>
        <dbReference type="EMBL" id="WGM06976.1"/>
    </source>
</evidence>
<dbReference type="EMBL" id="CP123523">
    <property type="protein sequence ID" value="WGM06976.1"/>
    <property type="molecule type" value="Genomic_DNA"/>
</dbReference>
<dbReference type="EMBL" id="CP038613">
    <property type="protein sequence ID" value="QBY42919.1"/>
    <property type="molecule type" value="Genomic_DNA"/>
</dbReference>
<evidence type="ECO:0000313" key="5">
    <source>
        <dbReference type="Proteomes" id="UP000295134"/>
    </source>
</evidence>